<name>A0A0H5QX83_9EUKA</name>
<sequence length="118" mass="13438">MYHLHVYGIDFQVYERSTWSKEDFSHKFAHSGLRYDIVTAFGCSKIVHISGGVPCGLWPDLKLARHCLVPRMISGEKACADRGYRDGHQNFFTSFPKTEATPVQTQLNSEIHLMGARH</sequence>
<evidence type="ECO:0008006" key="2">
    <source>
        <dbReference type="Google" id="ProtNLM"/>
    </source>
</evidence>
<protein>
    <recommendedName>
        <fullName evidence="2">DDE Tnp4 domain-containing protein</fullName>
    </recommendedName>
</protein>
<proteinExistence type="predicted"/>
<reference evidence="1" key="1">
    <citation type="submission" date="2015-04" db="EMBL/GenBank/DDBJ databases">
        <title>The genome sequence of the plant pathogenic Rhizarian Plasmodiophora brassicae reveals insights in its biotrophic life cycle and the origin of chitin synthesis.</title>
        <authorList>
            <person name="Schwelm A."/>
            <person name="Fogelqvist J."/>
            <person name="Knaust A."/>
            <person name="Julke S."/>
            <person name="Lilja T."/>
            <person name="Dhandapani V."/>
            <person name="Bonilla-Rosso G."/>
            <person name="Karlsson M."/>
            <person name="Shevchenko A."/>
            <person name="Choi S.R."/>
            <person name="Kim H.G."/>
            <person name="Park J.Y."/>
            <person name="Lim Y.P."/>
            <person name="Ludwig-Muller J."/>
            <person name="Dixelius C."/>
        </authorList>
    </citation>
    <scope>NUCLEOTIDE SEQUENCE</scope>
    <source>
        <tissue evidence="1">Potato root galls</tissue>
    </source>
</reference>
<dbReference type="EMBL" id="HACM01005778">
    <property type="protein sequence ID" value="CRZ06220.1"/>
    <property type="molecule type" value="Transcribed_RNA"/>
</dbReference>
<dbReference type="AlphaFoldDB" id="A0A0H5QX83"/>
<accession>A0A0H5QX83</accession>
<evidence type="ECO:0000313" key="1">
    <source>
        <dbReference type="EMBL" id="CRZ06221.1"/>
    </source>
</evidence>
<dbReference type="EMBL" id="HACM01005779">
    <property type="protein sequence ID" value="CRZ06221.1"/>
    <property type="molecule type" value="Transcribed_RNA"/>
</dbReference>
<organism evidence="1">
    <name type="scientific">Spongospora subterranea</name>
    <dbReference type="NCBI Taxonomy" id="70186"/>
    <lineage>
        <taxon>Eukaryota</taxon>
        <taxon>Sar</taxon>
        <taxon>Rhizaria</taxon>
        <taxon>Endomyxa</taxon>
        <taxon>Phytomyxea</taxon>
        <taxon>Plasmodiophorida</taxon>
        <taxon>Plasmodiophoridae</taxon>
        <taxon>Spongospora</taxon>
    </lineage>
</organism>